<sequence length="87" mass="9656">MARIVHCLMATLFVVLVMISSNSPSCQACRLAPLLSSGAGPCFKARNNICTDDSCMIDCEANRHFTYNAYCKKPKRSQEPYKCCCPK</sequence>
<dbReference type="AlphaFoldDB" id="A0ABC9AWB6"/>
<reference evidence="2 3" key="2">
    <citation type="submission" date="2024-10" db="EMBL/GenBank/DDBJ databases">
        <authorList>
            <person name="Ryan C."/>
        </authorList>
    </citation>
    <scope>NUCLEOTIDE SEQUENCE [LARGE SCALE GENOMIC DNA]</scope>
</reference>
<feature type="chain" id="PRO_5044879028" description="Secreted protein" evidence="1">
    <location>
        <begin position="29"/>
        <end position="87"/>
    </location>
</feature>
<gene>
    <name evidence="2" type="ORF">URODEC1_LOCUS58240</name>
</gene>
<feature type="signal peptide" evidence="1">
    <location>
        <begin position="1"/>
        <end position="28"/>
    </location>
</feature>
<evidence type="ECO:0000313" key="3">
    <source>
        <dbReference type="Proteomes" id="UP001497457"/>
    </source>
</evidence>
<evidence type="ECO:0000313" key="2">
    <source>
        <dbReference type="EMBL" id="CAL4986088.1"/>
    </source>
</evidence>
<keyword evidence="3" id="KW-1185">Reference proteome</keyword>
<accession>A0ABC9AWB6</accession>
<evidence type="ECO:0000256" key="1">
    <source>
        <dbReference type="SAM" id="SignalP"/>
    </source>
</evidence>
<reference evidence="3" key="1">
    <citation type="submission" date="2024-06" db="EMBL/GenBank/DDBJ databases">
        <authorList>
            <person name="Ryan C."/>
        </authorList>
    </citation>
    <scope>NUCLEOTIDE SEQUENCE [LARGE SCALE GENOMIC DNA]</scope>
</reference>
<proteinExistence type="predicted"/>
<name>A0ABC9AWB6_9POAL</name>
<dbReference type="EMBL" id="OZ075133">
    <property type="protein sequence ID" value="CAL4986088.1"/>
    <property type="molecule type" value="Genomic_DNA"/>
</dbReference>
<protein>
    <recommendedName>
        <fullName evidence="4">Secreted protein</fullName>
    </recommendedName>
</protein>
<evidence type="ECO:0008006" key="4">
    <source>
        <dbReference type="Google" id="ProtNLM"/>
    </source>
</evidence>
<keyword evidence="1" id="KW-0732">Signal</keyword>
<dbReference type="Proteomes" id="UP001497457">
    <property type="component" value="Chromosome 23rd"/>
</dbReference>
<organism evidence="2 3">
    <name type="scientific">Urochloa decumbens</name>
    <dbReference type="NCBI Taxonomy" id="240449"/>
    <lineage>
        <taxon>Eukaryota</taxon>
        <taxon>Viridiplantae</taxon>
        <taxon>Streptophyta</taxon>
        <taxon>Embryophyta</taxon>
        <taxon>Tracheophyta</taxon>
        <taxon>Spermatophyta</taxon>
        <taxon>Magnoliopsida</taxon>
        <taxon>Liliopsida</taxon>
        <taxon>Poales</taxon>
        <taxon>Poaceae</taxon>
        <taxon>PACMAD clade</taxon>
        <taxon>Panicoideae</taxon>
        <taxon>Panicodae</taxon>
        <taxon>Paniceae</taxon>
        <taxon>Melinidinae</taxon>
        <taxon>Urochloa</taxon>
    </lineage>
</organism>